<keyword evidence="3" id="KW-1185">Reference proteome</keyword>
<dbReference type="EMBL" id="CP042261">
    <property type="protein sequence ID" value="QDY68730.1"/>
    <property type="molecule type" value="Genomic_DNA"/>
</dbReference>
<dbReference type="OrthoDB" id="7871100at2"/>
<feature type="compositionally biased region" description="Basic and acidic residues" evidence="1">
    <location>
        <begin position="34"/>
        <end position="45"/>
    </location>
</feature>
<evidence type="ECO:0008006" key="4">
    <source>
        <dbReference type="Google" id="ProtNLM"/>
    </source>
</evidence>
<sequence>MSELTEMEQRLIGALERMRNAFSQQQGALQQAHARADAAEQERDAFAQSTPVGDVPAAPDADAEALKTELSVTLEALESAQAENERLAGELHDLRSAPAPMVEAPVVESTTADPVSRGEVEDLQARIGELELTLHKLKQVNGQLRQNNRALRDACEAGISDADLINDGLKQELAALEAARQADRAELESILSSLKPLVEDTQHA</sequence>
<protein>
    <recommendedName>
        <fullName evidence="4">Colicin transporter</fullName>
    </recommendedName>
</protein>
<dbReference type="KEGG" id="lit:FPZ52_03210"/>
<proteinExistence type="predicted"/>
<evidence type="ECO:0000313" key="2">
    <source>
        <dbReference type="EMBL" id="QDY68730.1"/>
    </source>
</evidence>
<organism evidence="2 3">
    <name type="scientific">Qingshengfaniella alkalisoli</name>
    <dbReference type="NCBI Taxonomy" id="2599296"/>
    <lineage>
        <taxon>Bacteria</taxon>
        <taxon>Pseudomonadati</taxon>
        <taxon>Pseudomonadota</taxon>
        <taxon>Alphaproteobacteria</taxon>
        <taxon>Rhodobacterales</taxon>
        <taxon>Paracoccaceae</taxon>
        <taxon>Qingshengfaniella</taxon>
    </lineage>
</organism>
<feature type="region of interest" description="Disordered" evidence="1">
    <location>
        <begin position="24"/>
        <end position="58"/>
    </location>
</feature>
<gene>
    <name evidence="2" type="ORF">FPZ52_03210</name>
</gene>
<dbReference type="AlphaFoldDB" id="A0A5B8J368"/>
<evidence type="ECO:0000256" key="1">
    <source>
        <dbReference type="SAM" id="MobiDB-lite"/>
    </source>
</evidence>
<feature type="compositionally biased region" description="Low complexity" evidence="1">
    <location>
        <begin position="46"/>
        <end position="58"/>
    </location>
</feature>
<name>A0A5B8J368_9RHOB</name>
<reference evidence="2 3" key="1">
    <citation type="submission" date="2019-07" db="EMBL/GenBank/DDBJ databases">
        <title>Litoreibacter alkalisoli sp. nov., isolated from saline-alkaline soil.</title>
        <authorList>
            <person name="Wang S."/>
            <person name="Xu L."/>
            <person name="Xing Y.-T."/>
            <person name="Sun J.-Q."/>
        </authorList>
    </citation>
    <scope>NUCLEOTIDE SEQUENCE [LARGE SCALE GENOMIC DNA]</scope>
    <source>
        <strain evidence="2 3">LN3S51</strain>
    </source>
</reference>
<dbReference type="RefSeq" id="WP_146363646.1">
    <property type="nucleotide sequence ID" value="NZ_CP042261.1"/>
</dbReference>
<evidence type="ECO:0000313" key="3">
    <source>
        <dbReference type="Proteomes" id="UP000318483"/>
    </source>
</evidence>
<accession>A0A5B8J368</accession>
<dbReference type="Proteomes" id="UP000318483">
    <property type="component" value="Chromosome"/>
</dbReference>